<gene>
    <name evidence="3" type="ORF">FF011L_46900</name>
</gene>
<dbReference type="PANTHER" id="PTHR37944">
    <property type="entry name" value="PORIN B"/>
    <property type="match status" value="1"/>
</dbReference>
<comment type="similarity">
    <text evidence="1 2">Belongs to the OprB family.</text>
</comment>
<dbReference type="InterPro" id="IPR007049">
    <property type="entry name" value="Carb-sel_porin_OprB"/>
</dbReference>
<name>A0A517MM03_9BACT</name>
<organism evidence="3 4">
    <name type="scientific">Roseimaritima multifibrata</name>
    <dbReference type="NCBI Taxonomy" id="1930274"/>
    <lineage>
        <taxon>Bacteria</taxon>
        <taxon>Pseudomonadati</taxon>
        <taxon>Planctomycetota</taxon>
        <taxon>Planctomycetia</taxon>
        <taxon>Pirellulales</taxon>
        <taxon>Pirellulaceae</taxon>
        <taxon>Roseimaritima</taxon>
    </lineage>
</organism>
<keyword evidence="2" id="KW-0732">Signal</keyword>
<dbReference type="GO" id="GO:0016020">
    <property type="term" value="C:membrane"/>
    <property type="evidence" value="ECO:0007669"/>
    <property type="project" value="InterPro"/>
</dbReference>
<dbReference type="KEGG" id="rml:FF011L_46900"/>
<evidence type="ECO:0000313" key="3">
    <source>
        <dbReference type="EMBL" id="QDS95889.1"/>
    </source>
</evidence>
<accession>A0A517MM03</accession>
<dbReference type="AlphaFoldDB" id="A0A517MM03"/>
<reference evidence="3 4" key="1">
    <citation type="submission" date="2019-02" db="EMBL/GenBank/DDBJ databases">
        <title>Deep-cultivation of Planctomycetes and their phenomic and genomic characterization uncovers novel biology.</title>
        <authorList>
            <person name="Wiegand S."/>
            <person name="Jogler M."/>
            <person name="Boedeker C."/>
            <person name="Pinto D."/>
            <person name="Vollmers J."/>
            <person name="Rivas-Marin E."/>
            <person name="Kohn T."/>
            <person name="Peeters S.H."/>
            <person name="Heuer A."/>
            <person name="Rast P."/>
            <person name="Oberbeckmann S."/>
            <person name="Bunk B."/>
            <person name="Jeske O."/>
            <person name="Meyerdierks A."/>
            <person name="Storesund J.E."/>
            <person name="Kallscheuer N."/>
            <person name="Luecker S."/>
            <person name="Lage O.M."/>
            <person name="Pohl T."/>
            <person name="Merkel B.J."/>
            <person name="Hornburger P."/>
            <person name="Mueller R.-W."/>
            <person name="Bruemmer F."/>
            <person name="Labrenz M."/>
            <person name="Spormann A.M."/>
            <person name="Op den Camp H."/>
            <person name="Overmann J."/>
            <person name="Amann R."/>
            <person name="Jetten M.S.M."/>
            <person name="Mascher T."/>
            <person name="Medema M.H."/>
            <person name="Devos D.P."/>
            <person name="Kaster A.-K."/>
            <person name="Ovreas L."/>
            <person name="Rohde M."/>
            <person name="Galperin M.Y."/>
            <person name="Jogler C."/>
        </authorList>
    </citation>
    <scope>NUCLEOTIDE SEQUENCE [LARGE SCALE GENOMIC DNA]</scope>
    <source>
        <strain evidence="3 4">FF011L</strain>
    </source>
</reference>
<dbReference type="PANTHER" id="PTHR37944:SF1">
    <property type="entry name" value="PORIN B"/>
    <property type="match status" value="1"/>
</dbReference>
<dbReference type="InterPro" id="IPR052932">
    <property type="entry name" value="OprB_Porin"/>
</dbReference>
<dbReference type="RefSeq" id="WP_246109563.1">
    <property type="nucleotide sequence ID" value="NZ_CP036262.1"/>
</dbReference>
<dbReference type="Pfam" id="PF04966">
    <property type="entry name" value="OprB"/>
    <property type="match status" value="1"/>
</dbReference>
<dbReference type="GO" id="GO:0008643">
    <property type="term" value="P:carbohydrate transport"/>
    <property type="evidence" value="ECO:0007669"/>
    <property type="project" value="InterPro"/>
</dbReference>
<dbReference type="InterPro" id="IPR038673">
    <property type="entry name" value="OprB_sf"/>
</dbReference>
<evidence type="ECO:0000256" key="2">
    <source>
        <dbReference type="RuleBase" id="RU363072"/>
    </source>
</evidence>
<evidence type="ECO:0000313" key="4">
    <source>
        <dbReference type="Proteomes" id="UP000320672"/>
    </source>
</evidence>
<dbReference type="GO" id="GO:0015288">
    <property type="term" value="F:porin activity"/>
    <property type="evidence" value="ECO:0007669"/>
    <property type="project" value="InterPro"/>
</dbReference>
<dbReference type="EMBL" id="CP036262">
    <property type="protein sequence ID" value="QDS95889.1"/>
    <property type="molecule type" value="Genomic_DNA"/>
</dbReference>
<proteinExistence type="inferred from homology"/>
<protein>
    <submittedName>
        <fullName evidence="3">Carbohydrate-selective porin, OprB family</fullName>
    </submittedName>
</protein>
<evidence type="ECO:0000256" key="1">
    <source>
        <dbReference type="ARBA" id="ARBA00008769"/>
    </source>
</evidence>
<keyword evidence="4" id="KW-1185">Reference proteome</keyword>
<sequence precursor="true">MMYDFAAAKHLSHRFGPRRMILMMGLIAALLPTGAANAQTICDGPSVTCDGQCVTCDGLGGCSCDLHGSGFLADMKRIRLNAADQGITFQNNLTQFYMGNTTGGNEQRFLYSGHGDYLANVDFGKLGVQEGLFLKVRAEHRFGTSLSGITGSVLPSNVAADLPVPNHEDLYITNFMITQALSEEFVLFAGKMDALDGDANAYAHGRGIRQFSNLGFVVNPIALRTIPYSTLGAGFAFLKDGAPLLSFIVWNPTNTTRTSGFSELFSEGVVLSGELNLPTDFYGLPGHQLFGATWSSRDMISLDQDPRIILPNVPIDRQSGSWSLYWNCDQALVQDRCDPKRTWGYFARAGIADKQTNPLQYFLSAGIGGASPLKHRTNDSFGAGYFYAGTSSDVGRFLETALGPIGDGQGIELFYNAAVTPALTITPDMQVLMPAQKSLNTALVAGLRMNLAF</sequence>
<feature type="chain" id="PRO_5022266450" evidence="2">
    <location>
        <begin position="39"/>
        <end position="453"/>
    </location>
</feature>
<dbReference type="Gene3D" id="2.40.160.180">
    <property type="entry name" value="Carbohydrate-selective porin OprB"/>
    <property type="match status" value="1"/>
</dbReference>
<feature type="signal peptide" evidence="2">
    <location>
        <begin position="1"/>
        <end position="38"/>
    </location>
</feature>
<dbReference type="Proteomes" id="UP000320672">
    <property type="component" value="Chromosome"/>
</dbReference>